<dbReference type="RefSeq" id="WP_160738847.1">
    <property type="nucleotide sequence ID" value="NZ_WTYQ01000002.1"/>
</dbReference>
<protein>
    <submittedName>
        <fullName evidence="2">Uncharacterized protein</fullName>
    </submittedName>
</protein>
<keyword evidence="3" id="KW-1185">Reference proteome</keyword>
<proteinExistence type="predicted"/>
<evidence type="ECO:0000313" key="2">
    <source>
        <dbReference type="EMBL" id="MXP25636.1"/>
    </source>
</evidence>
<accession>A0A845AAR5</accession>
<dbReference type="Proteomes" id="UP000460561">
    <property type="component" value="Unassembled WGS sequence"/>
</dbReference>
<organism evidence="2 3">
    <name type="scientific">Altericroceibacterium indicum</name>
    <dbReference type="NCBI Taxonomy" id="374177"/>
    <lineage>
        <taxon>Bacteria</taxon>
        <taxon>Pseudomonadati</taxon>
        <taxon>Pseudomonadota</taxon>
        <taxon>Alphaproteobacteria</taxon>
        <taxon>Sphingomonadales</taxon>
        <taxon>Erythrobacteraceae</taxon>
        <taxon>Altericroceibacterium</taxon>
    </lineage>
</organism>
<sequence>MVKKNEFEAYHALRRDRDQRQAMLNAQHAERRKLQEQIKQTRERHARQILSLHNQAANYRLMRDGGQQTIRSEFSRSTGQAREQSRSAPRRGLELGR</sequence>
<feature type="region of interest" description="Disordered" evidence="1">
    <location>
        <begin position="66"/>
        <end position="97"/>
    </location>
</feature>
<dbReference type="EMBL" id="WTYQ01000002">
    <property type="protein sequence ID" value="MXP25636.1"/>
    <property type="molecule type" value="Genomic_DNA"/>
</dbReference>
<dbReference type="AlphaFoldDB" id="A0A845AAR5"/>
<comment type="caution">
    <text evidence="2">The sequence shown here is derived from an EMBL/GenBank/DDBJ whole genome shotgun (WGS) entry which is preliminary data.</text>
</comment>
<name>A0A845AAR5_9SPHN</name>
<dbReference type="OrthoDB" id="1826980at2"/>
<feature type="compositionally biased region" description="Polar residues" evidence="1">
    <location>
        <begin position="66"/>
        <end position="82"/>
    </location>
</feature>
<evidence type="ECO:0000313" key="3">
    <source>
        <dbReference type="Proteomes" id="UP000460561"/>
    </source>
</evidence>
<evidence type="ECO:0000256" key="1">
    <source>
        <dbReference type="SAM" id="MobiDB-lite"/>
    </source>
</evidence>
<reference evidence="2 3" key="1">
    <citation type="submission" date="2019-12" db="EMBL/GenBank/DDBJ databases">
        <title>Genomic-based taxomic classification of the family Erythrobacteraceae.</title>
        <authorList>
            <person name="Xu L."/>
        </authorList>
    </citation>
    <scope>NUCLEOTIDE SEQUENCE [LARGE SCALE GENOMIC DNA]</scope>
    <source>
        <strain evidence="2 3">DSM 18604</strain>
    </source>
</reference>
<gene>
    <name evidence="2" type="ORF">GRI39_06220</name>
</gene>